<dbReference type="Gene3D" id="1.25.40.20">
    <property type="entry name" value="Ankyrin repeat-containing domain"/>
    <property type="match status" value="1"/>
</dbReference>
<dbReference type="Pfam" id="PF12796">
    <property type="entry name" value="Ank_2"/>
    <property type="match status" value="1"/>
</dbReference>
<dbReference type="PRINTS" id="PR01415">
    <property type="entry name" value="ANKYRIN"/>
</dbReference>
<dbReference type="OrthoDB" id="194358at2759"/>
<dbReference type="VEuPathDB" id="TrichDB:TVAGG3_0350430"/>
<dbReference type="VEuPathDB" id="TrichDB:TVAG_064860"/>
<dbReference type="PANTHER" id="PTHR24157">
    <property type="entry name" value="ANKYRIN REPEAT, SAM AND BASIC LEUCINE ZIPPER DOMAIN-CONTAINING PROTEIN 1"/>
    <property type="match status" value="1"/>
</dbReference>
<gene>
    <name evidence="2" type="ORF">TVAG_064860</name>
</gene>
<dbReference type="InParanoid" id="A2EHG0"/>
<keyword evidence="1" id="KW-0040">ANK repeat</keyword>
<dbReference type="InterPro" id="IPR002110">
    <property type="entry name" value="Ankyrin_rpt"/>
</dbReference>
<dbReference type="SMART" id="SM00248">
    <property type="entry name" value="ANK"/>
    <property type="match status" value="2"/>
</dbReference>
<dbReference type="Proteomes" id="UP000001542">
    <property type="component" value="Unassembled WGS sequence"/>
</dbReference>
<dbReference type="PROSITE" id="PS50088">
    <property type="entry name" value="ANK_REPEAT"/>
    <property type="match status" value="2"/>
</dbReference>
<dbReference type="RefSeq" id="XP_001320161.1">
    <property type="nucleotide sequence ID" value="XM_001320126.1"/>
</dbReference>
<keyword evidence="3" id="KW-1185">Reference proteome</keyword>
<organism evidence="2 3">
    <name type="scientific">Trichomonas vaginalis (strain ATCC PRA-98 / G3)</name>
    <dbReference type="NCBI Taxonomy" id="412133"/>
    <lineage>
        <taxon>Eukaryota</taxon>
        <taxon>Metamonada</taxon>
        <taxon>Parabasalia</taxon>
        <taxon>Trichomonadida</taxon>
        <taxon>Trichomonadidae</taxon>
        <taxon>Trichomonas</taxon>
    </lineage>
</organism>
<dbReference type="InterPro" id="IPR036770">
    <property type="entry name" value="Ankyrin_rpt-contain_sf"/>
</dbReference>
<evidence type="ECO:0000256" key="1">
    <source>
        <dbReference type="PROSITE-ProRule" id="PRU00023"/>
    </source>
</evidence>
<dbReference type="AlphaFoldDB" id="A2EHG0"/>
<name>A2EHG0_TRIV3</name>
<protein>
    <submittedName>
        <fullName evidence="2">Uncharacterized protein</fullName>
    </submittedName>
</protein>
<evidence type="ECO:0000313" key="3">
    <source>
        <dbReference type="Proteomes" id="UP000001542"/>
    </source>
</evidence>
<dbReference type="PROSITE" id="PS50297">
    <property type="entry name" value="ANK_REP_REGION"/>
    <property type="match status" value="2"/>
</dbReference>
<evidence type="ECO:0000313" key="2">
    <source>
        <dbReference type="EMBL" id="EAY07938.1"/>
    </source>
</evidence>
<proteinExistence type="predicted"/>
<dbReference type="PANTHER" id="PTHR24157:SF3">
    <property type="entry name" value="ANKYRIN REPEAT, SAM AND BASIC LEUCINE ZIPPER DOMAIN-CONTAINING PROTEIN 1"/>
    <property type="match status" value="1"/>
</dbReference>
<feature type="repeat" description="ANK" evidence="1">
    <location>
        <begin position="66"/>
        <end position="94"/>
    </location>
</feature>
<sequence>MTDIAKYLVEHDADVNMETREYFNYKTPLKAAIKNGSIEMVQYLIDHGADVNMKICDYHGGYDYKDFKTPLSIAINHGSLEIVKLLVENGADVNMGIIDTDEDYCAEKFLPLTLQMKMVQMKLQII</sequence>
<accession>A2EHG0</accession>
<reference evidence="2" key="2">
    <citation type="journal article" date="2007" name="Science">
        <title>Draft genome sequence of the sexually transmitted pathogen Trichomonas vaginalis.</title>
        <authorList>
            <person name="Carlton J.M."/>
            <person name="Hirt R.P."/>
            <person name="Silva J.C."/>
            <person name="Delcher A.L."/>
            <person name="Schatz M."/>
            <person name="Zhao Q."/>
            <person name="Wortman J.R."/>
            <person name="Bidwell S.L."/>
            <person name="Alsmark U.C.M."/>
            <person name="Besteiro S."/>
            <person name="Sicheritz-Ponten T."/>
            <person name="Noel C.J."/>
            <person name="Dacks J.B."/>
            <person name="Foster P.G."/>
            <person name="Simillion C."/>
            <person name="Van de Peer Y."/>
            <person name="Miranda-Saavedra D."/>
            <person name="Barton G.J."/>
            <person name="Westrop G.D."/>
            <person name="Mueller S."/>
            <person name="Dessi D."/>
            <person name="Fiori P.L."/>
            <person name="Ren Q."/>
            <person name="Paulsen I."/>
            <person name="Zhang H."/>
            <person name="Bastida-Corcuera F.D."/>
            <person name="Simoes-Barbosa A."/>
            <person name="Brown M.T."/>
            <person name="Hayes R.D."/>
            <person name="Mukherjee M."/>
            <person name="Okumura C.Y."/>
            <person name="Schneider R."/>
            <person name="Smith A.J."/>
            <person name="Vanacova S."/>
            <person name="Villalvazo M."/>
            <person name="Haas B.J."/>
            <person name="Pertea M."/>
            <person name="Feldblyum T.V."/>
            <person name="Utterback T.R."/>
            <person name="Shu C.L."/>
            <person name="Osoegawa K."/>
            <person name="de Jong P.J."/>
            <person name="Hrdy I."/>
            <person name="Horvathova L."/>
            <person name="Zubacova Z."/>
            <person name="Dolezal P."/>
            <person name="Malik S.B."/>
            <person name="Logsdon J.M. Jr."/>
            <person name="Henze K."/>
            <person name="Gupta A."/>
            <person name="Wang C.C."/>
            <person name="Dunne R.L."/>
            <person name="Upcroft J.A."/>
            <person name="Upcroft P."/>
            <person name="White O."/>
            <person name="Salzberg S.L."/>
            <person name="Tang P."/>
            <person name="Chiu C.-H."/>
            <person name="Lee Y.-S."/>
            <person name="Embley T.M."/>
            <person name="Coombs G.H."/>
            <person name="Mottram J.C."/>
            <person name="Tachezy J."/>
            <person name="Fraser-Liggett C.M."/>
            <person name="Johnson P.J."/>
        </authorList>
    </citation>
    <scope>NUCLEOTIDE SEQUENCE [LARGE SCALE GENOMIC DNA]</scope>
    <source>
        <strain evidence="2">G3</strain>
    </source>
</reference>
<dbReference type="SUPFAM" id="SSF48403">
    <property type="entry name" value="Ankyrin repeat"/>
    <property type="match status" value="1"/>
</dbReference>
<feature type="repeat" description="ANK" evidence="1">
    <location>
        <begin position="24"/>
        <end position="54"/>
    </location>
</feature>
<reference evidence="2" key="1">
    <citation type="submission" date="2006-10" db="EMBL/GenBank/DDBJ databases">
        <authorList>
            <person name="Amadeo P."/>
            <person name="Zhao Q."/>
            <person name="Wortman J."/>
            <person name="Fraser-Liggett C."/>
            <person name="Carlton J."/>
        </authorList>
    </citation>
    <scope>NUCLEOTIDE SEQUENCE</scope>
    <source>
        <strain evidence="2">G3</strain>
    </source>
</reference>
<dbReference type="SMR" id="A2EHG0"/>
<dbReference type="KEGG" id="tva:4765834"/>
<dbReference type="STRING" id="5722.A2EHG0"/>
<dbReference type="EMBL" id="DS113389">
    <property type="protein sequence ID" value="EAY07938.1"/>
    <property type="molecule type" value="Genomic_DNA"/>
</dbReference>